<evidence type="ECO:0000313" key="4">
    <source>
        <dbReference type="Proteomes" id="UP001157017"/>
    </source>
</evidence>
<keyword evidence="2" id="KW-1133">Transmembrane helix</keyword>
<feature type="region of interest" description="Disordered" evidence="1">
    <location>
        <begin position="30"/>
        <end position="52"/>
    </location>
</feature>
<evidence type="ECO:0000256" key="2">
    <source>
        <dbReference type="SAM" id="Phobius"/>
    </source>
</evidence>
<name>A0ABQ6JKM5_9ACTN</name>
<reference evidence="4" key="1">
    <citation type="journal article" date="2019" name="Int. J. Syst. Evol. Microbiol.">
        <title>The Global Catalogue of Microorganisms (GCM) 10K type strain sequencing project: providing services to taxonomists for standard genome sequencing and annotation.</title>
        <authorList>
            <consortium name="The Broad Institute Genomics Platform"/>
            <consortium name="The Broad Institute Genome Sequencing Center for Infectious Disease"/>
            <person name="Wu L."/>
            <person name="Ma J."/>
        </authorList>
    </citation>
    <scope>NUCLEOTIDE SEQUENCE [LARGE SCALE GENOMIC DNA]</scope>
    <source>
        <strain evidence="4">NBRC 108730</strain>
    </source>
</reference>
<proteinExistence type="predicted"/>
<keyword evidence="2" id="KW-0812">Transmembrane</keyword>
<sequence>MLDAPLYTALVAMALLTTAATGPLLDVVDRRERRHGRGPAQPAPPVTAGVSG</sequence>
<comment type="caution">
    <text evidence="3">The sequence shown here is derived from an EMBL/GenBank/DDBJ whole genome shotgun (WGS) entry which is preliminary data.</text>
</comment>
<keyword evidence="2" id="KW-0472">Membrane</keyword>
<evidence type="ECO:0000313" key="3">
    <source>
        <dbReference type="EMBL" id="GMA87407.1"/>
    </source>
</evidence>
<dbReference type="EMBL" id="BSUZ01000001">
    <property type="protein sequence ID" value="GMA87407.1"/>
    <property type="molecule type" value="Genomic_DNA"/>
</dbReference>
<dbReference type="Proteomes" id="UP001157017">
    <property type="component" value="Unassembled WGS sequence"/>
</dbReference>
<protein>
    <submittedName>
        <fullName evidence="3">Uncharacterized protein</fullName>
    </submittedName>
</protein>
<feature type="transmembrane region" description="Helical" evidence="2">
    <location>
        <begin position="6"/>
        <end position="28"/>
    </location>
</feature>
<keyword evidence="4" id="KW-1185">Reference proteome</keyword>
<accession>A0ABQ6JKM5</accession>
<evidence type="ECO:0000256" key="1">
    <source>
        <dbReference type="SAM" id="MobiDB-lite"/>
    </source>
</evidence>
<gene>
    <name evidence="3" type="ORF">GCM10025868_26570</name>
</gene>
<organism evidence="3 4">
    <name type="scientific">Angustibacter aerolatus</name>
    <dbReference type="NCBI Taxonomy" id="1162965"/>
    <lineage>
        <taxon>Bacteria</taxon>
        <taxon>Bacillati</taxon>
        <taxon>Actinomycetota</taxon>
        <taxon>Actinomycetes</taxon>
        <taxon>Kineosporiales</taxon>
        <taxon>Kineosporiaceae</taxon>
    </lineage>
</organism>